<feature type="compositionally biased region" description="Polar residues" evidence="1">
    <location>
        <begin position="84"/>
        <end position="98"/>
    </location>
</feature>
<dbReference type="EMBL" id="JARJCW010000077">
    <property type="protein sequence ID" value="KAJ7197619.1"/>
    <property type="molecule type" value="Genomic_DNA"/>
</dbReference>
<feature type="region of interest" description="Disordered" evidence="1">
    <location>
        <begin position="477"/>
        <end position="497"/>
    </location>
</feature>
<comment type="caution">
    <text evidence="2">The sequence shown here is derived from an EMBL/GenBank/DDBJ whole genome shotgun (WGS) entry which is preliminary data.</text>
</comment>
<feature type="compositionally biased region" description="Pro residues" evidence="1">
    <location>
        <begin position="481"/>
        <end position="490"/>
    </location>
</feature>
<keyword evidence="3" id="KW-1185">Reference proteome</keyword>
<reference evidence="2" key="1">
    <citation type="submission" date="2023-03" db="EMBL/GenBank/DDBJ databases">
        <title>Massive genome expansion in bonnet fungi (Mycena s.s.) driven by repeated elements and novel gene families across ecological guilds.</title>
        <authorList>
            <consortium name="Lawrence Berkeley National Laboratory"/>
            <person name="Harder C.B."/>
            <person name="Miyauchi S."/>
            <person name="Viragh M."/>
            <person name="Kuo A."/>
            <person name="Thoen E."/>
            <person name="Andreopoulos B."/>
            <person name="Lu D."/>
            <person name="Skrede I."/>
            <person name="Drula E."/>
            <person name="Henrissat B."/>
            <person name="Morin E."/>
            <person name="Kohler A."/>
            <person name="Barry K."/>
            <person name="LaButti K."/>
            <person name="Morin E."/>
            <person name="Salamov A."/>
            <person name="Lipzen A."/>
            <person name="Mereny Z."/>
            <person name="Hegedus B."/>
            <person name="Baldrian P."/>
            <person name="Stursova M."/>
            <person name="Weitz H."/>
            <person name="Taylor A."/>
            <person name="Grigoriev I.V."/>
            <person name="Nagy L.G."/>
            <person name="Martin F."/>
            <person name="Kauserud H."/>
        </authorList>
    </citation>
    <scope>NUCLEOTIDE SEQUENCE</scope>
    <source>
        <strain evidence="2">9144</strain>
    </source>
</reference>
<dbReference type="Proteomes" id="UP001219525">
    <property type="component" value="Unassembled WGS sequence"/>
</dbReference>
<evidence type="ECO:0000313" key="2">
    <source>
        <dbReference type="EMBL" id="KAJ7197619.1"/>
    </source>
</evidence>
<name>A0AAD6UXQ4_9AGAR</name>
<gene>
    <name evidence="2" type="ORF">GGX14DRAFT_402544</name>
</gene>
<sequence length="557" mass="61234">MEYAQRPLPLIQTRIEWQLSSSCPLPPIAARLDRNELLQMLEVEEKPESGPDPPQGAPVQHPNTTTGPSDTGPSEGVPSPGDQYHQTEQTPGPSSNGYSKPPGQPNRPGSGGYNLEKHLINSCGWTKSEFREVQAMVQDLAKRKLDLSTSYQSQRIHTRGDVVRDVKDVHPVSRGYDDDWPIKDMLRVFLKNSSEQHRRRTGKVKSKAWTIRRNFDANSFKFHYTTLYLGRWSRSAPLIPRLGNRSVSLLDSADILPTADDALLAPCLPVLIHAAAISRWRPGLRLPSSDCRPTHAASVPPHRLQNCPESNSARALPPPYLALVILKKPAGRDKRRARVLSPYVLSTPTCAACLALVALKRPEYTGVLPTPSDLRTAAKGDLETRYSRRPLLVTIWDPPRRVEASAFPMTSARIHQTILYSVGDGAKTQRLIGGKMDDQDTSKMKETAEAYLGENSPTLSSPSPLVLSRLPSPVWFSSVSPPSPPPPPSPTDSQIIAHRHRPGVPPAADLRAASVLPLSLFKVHVSRDVLPVPLLIHTATKGVIRPVLQTAAQCLLV</sequence>
<dbReference type="AlphaFoldDB" id="A0AAD6UXQ4"/>
<feature type="compositionally biased region" description="Polar residues" evidence="1">
    <location>
        <begin position="61"/>
        <end position="72"/>
    </location>
</feature>
<evidence type="ECO:0000256" key="1">
    <source>
        <dbReference type="SAM" id="MobiDB-lite"/>
    </source>
</evidence>
<feature type="region of interest" description="Disordered" evidence="1">
    <location>
        <begin position="39"/>
        <end position="115"/>
    </location>
</feature>
<protein>
    <submittedName>
        <fullName evidence="2">Uncharacterized protein</fullName>
    </submittedName>
</protein>
<evidence type="ECO:0000313" key="3">
    <source>
        <dbReference type="Proteomes" id="UP001219525"/>
    </source>
</evidence>
<accession>A0AAD6UXQ4</accession>
<proteinExistence type="predicted"/>
<organism evidence="2 3">
    <name type="scientific">Mycena pura</name>
    <dbReference type="NCBI Taxonomy" id="153505"/>
    <lineage>
        <taxon>Eukaryota</taxon>
        <taxon>Fungi</taxon>
        <taxon>Dikarya</taxon>
        <taxon>Basidiomycota</taxon>
        <taxon>Agaricomycotina</taxon>
        <taxon>Agaricomycetes</taxon>
        <taxon>Agaricomycetidae</taxon>
        <taxon>Agaricales</taxon>
        <taxon>Marasmiineae</taxon>
        <taxon>Mycenaceae</taxon>
        <taxon>Mycena</taxon>
    </lineage>
</organism>